<keyword evidence="2" id="KW-0732">Signal</keyword>
<keyword evidence="4" id="KW-1185">Reference proteome</keyword>
<organism evidence="3 4">
    <name type="scientific">Myxococcus llanfairpwllgwyngyllgogerychwyrndrobwllllantysiliogogogochensis</name>
    <dbReference type="NCBI Taxonomy" id="2590453"/>
    <lineage>
        <taxon>Bacteria</taxon>
        <taxon>Pseudomonadati</taxon>
        <taxon>Myxococcota</taxon>
        <taxon>Myxococcia</taxon>
        <taxon>Myxococcales</taxon>
        <taxon>Cystobacterineae</taxon>
        <taxon>Myxococcaceae</taxon>
        <taxon>Myxococcus</taxon>
    </lineage>
</organism>
<accession>A0A540WJ46</accession>
<sequence>MLERSAIFRLLAAAPLCALCACATTAASQAEVAALQAELRTLRESQTRLVDRLERLEAHAAVDRARAPGAPAAKQSSTVPVRVTAPEQGGALTSTPDLAVVKLKPRFEPAPKLSTQVAVVEPESEQVEMFISSVPDGTPGSASGGTTLASTGGATMVTTREDDPADQPDPDVLEADYEKSVSLLRTGNVEGGVQRLRRFSEENPRHPRADNALYFSGLGQMGLNEFKDAAKSFERLIATYPAGDAMLDGMLRLAECRMRLNQAADARALYTRVVTQFPGTAAATQAEQRLAALPQ</sequence>
<dbReference type="Proteomes" id="UP000315369">
    <property type="component" value="Unassembled WGS sequence"/>
</dbReference>
<proteinExistence type="predicted"/>
<reference evidence="3 4" key="1">
    <citation type="submission" date="2019-06" db="EMBL/GenBank/DDBJ databases">
        <authorList>
            <person name="Livingstone P."/>
            <person name="Whitworth D."/>
        </authorList>
    </citation>
    <scope>NUCLEOTIDE SEQUENCE [LARGE SCALE GENOMIC DNA]</scope>
    <source>
        <strain evidence="3 4">AM401</strain>
    </source>
</reference>
<evidence type="ECO:0000313" key="4">
    <source>
        <dbReference type="Proteomes" id="UP000315369"/>
    </source>
</evidence>
<dbReference type="PROSITE" id="PS51257">
    <property type="entry name" value="PROKAR_LIPOPROTEIN"/>
    <property type="match status" value="1"/>
</dbReference>
<evidence type="ECO:0000313" key="3">
    <source>
        <dbReference type="EMBL" id="TQF09011.1"/>
    </source>
</evidence>
<gene>
    <name evidence="3" type="ORF">FJV41_46900</name>
</gene>
<dbReference type="OrthoDB" id="5504345at2"/>
<dbReference type="Pfam" id="PF14559">
    <property type="entry name" value="TPR_19"/>
    <property type="match status" value="1"/>
</dbReference>
<dbReference type="Gene3D" id="1.25.40.10">
    <property type="entry name" value="Tetratricopeptide repeat domain"/>
    <property type="match status" value="1"/>
</dbReference>
<protein>
    <submittedName>
        <fullName evidence="3">Tetratricopeptide repeat protein</fullName>
    </submittedName>
</protein>
<dbReference type="AlphaFoldDB" id="A0A540WJ46"/>
<keyword evidence="1" id="KW-0175">Coiled coil</keyword>
<evidence type="ECO:0000256" key="1">
    <source>
        <dbReference type="SAM" id="Coils"/>
    </source>
</evidence>
<feature type="signal peptide" evidence="2">
    <location>
        <begin position="1"/>
        <end position="26"/>
    </location>
</feature>
<dbReference type="SUPFAM" id="SSF48452">
    <property type="entry name" value="TPR-like"/>
    <property type="match status" value="1"/>
</dbReference>
<dbReference type="InterPro" id="IPR011990">
    <property type="entry name" value="TPR-like_helical_dom_sf"/>
</dbReference>
<dbReference type="RefSeq" id="WP_141649130.1">
    <property type="nucleotide sequence ID" value="NZ_VIFM01000405.1"/>
</dbReference>
<comment type="caution">
    <text evidence="3">The sequence shown here is derived from an EMBL/GenBank/DDBJ whole genome shotgun (WGS) entry which is preliminary data.</text>
</comment>
<feature type="coiled-coil region" evidence="1">
    <location>
        <begin position="25"/>
        <end position="59"/>
    </location>
</feature>
<evidence type="ECO:0000256" key="2">
    <source>
        <dbReference type="SAM" id="SignalP"/>
    </source>
</evidence>
<name>A0A540WJ46_9BACT</name>
<feature type="chain" id="PRO_5021897449" evidence="2">
    <location>
        <begin position="27"/>
        <end position="295"/>
    </location>
</feature>
<dbReference type="EMBL" id="VIFM01000405">
    <property type="protein sequence ID" value="TQF09011.1"/>
    <property type="molecule type" value="Genomic_DNA"/>
</dbReference>